<dbReference type="EMBL" id="BANC01000011">
    <property type="protein sequence ID" value="GAN78915.1"/>
    <property type="molecule type" value="Genomic_DNA"/>
</dbReference>
<dbReference type="SUPFAM" id="SSF82649">
    <property type="entry name" value="SufE/NifU"/>
    <property type="match status" value="1"/>
</dbReference>
<name>A0A0D6PAY2_9PROT</name>
<dbReference type="STRING" id="1120923.SAMN02746095_01782"/>
<evidence type="ECO:0000313" key="2">
    <source>
        <dbReference type="EMBL" id="GAN78915.1"/>
    </source>
</evidence>
<dbReference type="CDD" id="cd06664">
    <property type="entry name" value="IscU_like"/>
    <property type="match status" value="1"/>
</dbReference>
<comment type="caution">
    <text evidence="2">The sequence shown here is derived from an EMBL/GenBank/DDBJ whole genome shotgun (WGS) entry which is preliminary data.</text>
</comment>
<reference evidence="2 3" key="1">
    <citation type="submission" date="2012-11" db="EMBL/GenBank/DDBJ databases">
        <title>Whole genome sequence of Acidocella aminolytica 101 = DSM 11237.</title>
        <authorList>
            <person name="Azuma Y."/>
            <person name="Higashiura N."/>
            <person name="Hirakawa H."/>
            <person name="Matsushita K."/>
        </authorList>
    </citation>
    <scope>NUCLEOTIDE SEQUENCE [LARGE SCALE GENOMIC DNA]</scope>
    <source>
        <strain evidence="3">101 / DSM 11237</strain>
    </source>
</reference>
<dbReference type="RefSeq" id="WP_048877402.1">
    <property type="nucleotide sequence ID" value="NZ_BANC01000011.1"/>
</dbReference>
<dbReference type="GO" id="GO:0051536">
    <property type="term" value="F:iron-sulfur cluster binding"/>
    <property type="evidence" value="ECO:0007669"/>
    <property type="project" value="InterPro"/>
</dbReference>
<gene>
    <name evidence="2" type="ORF">Aam_011_036</name>
</gene>
<dbReference type="Pfam" id="PF01592">
    <property type="entry name" value="NifU_N"/>
    <property type="match status" value="1"/>
</dbReference>
<evidence type="ECO:0000259" key="1">
    <source>
        <dbReference type="Pfam" id="PF01592"/>
    </source>
</evidence>
<dbReference type="Gene3D" id="3.90.1010.10">
    <property type="match status" value="1"/>
</dbReference>
<dbReference type="InterPro" id="IPR002871">
    <property type="entry name" value="NIF_FeS_clus_asmbl_NifU_N"/>
</dbReference>
<accession>A0A0D6PAY2</accession>
<dbReference type="GO" id="GO:0005506">
    <property type="term" value="F:iron ion binding"/>
    <property type="evidence" value="ECO:0007669"/>
    <property type="project" value="InterPro"/>
</dbReference>
<protein>
    <submittedName>
        <fullName evidence="2">Fe-S cluster assembling protein of nitrogenase NifU-SUF</fullName>
    </submittedName>
</protein>
<dbReference type="NCBIfam" id="TIGR01994">
    <property type="entry name" value="SUF_scaf_2"/>
    <property type="match status" value="1"/>
</dbReference>
<dbReference type="AlphaFoldDB" id="A0A0D6PAY2"/>
<dbReference type="Proteomes" id="UP000032668">
    <property type="component" value="Unassembled WGS sequence"/>
</dbReference>
<dbReference type="OrthoDB" id="9804157at2"/>
<dbReference type="GO" id="GO:0016226">
    <property type="term" value="P:iron-sulfur cluster assembly"/>
    <property type="evidence" value="ECO:0007669"/>
    <property type="project" value="InterPro"/>
</dbReference>
<keyword evidence="3" id="KW-1185">Reference proteome</keyword>
<sequence length="141" mass="14909">MSEALYQSIVLDRSRHPHHAGRPAVFDVEGKSENRMCGDMVSVFLSGADVRHEADGCAILVASAELMCEAATGKTDGEIAILSDRFEHLVKTGQENPELGDLNALAGIAQYPSRLRCATLPWSALRDAIAKGGSAGDTANG</sequence>
<feature type="domain" description="NIF system FeS cluster assembly NifU N-terminal" evidence="1">
    <location>
        <begin position="6"/>
        <end position="117"/>
    </location>
</feature>
<proteinExistence type="predicted"/>
<organism evidence="2 3">
    <name type="scientific">Acidocella aminolytica 101 = DSM 11237</name>
    <dbReference type="NCBI Taxonomy" id="1120923"/>
    <lineage>
        <taxon>Bacteria</taxon>
        <taxon>Pseudomonadati</taxon>
        <taxon>Pseudomonadota</taxon>
        <taxon>Alphaproteobacteria</taxon>
        <taxon>Acetobacterales</taxon>
        <taxon>Acidocellaceae</taxon>
        <taxon>Acidocella</taxon>
    </lineage>
</organism>
<evidence type="ECO:0000313" key="3">
    <source>
        <dbReference type="Proteomes" id="UP000032668"/>
    </source>
</evidence>